<feature type="signal peptide" evidence="1">
    <location>
        <begin position="1"/>
        <end position="22"/>
    </location>
</feature>
<dbReference type="AlphaFoldDB" id="A0A133XFH0"/>
<proteinExistence type="predicted"/>
<gene>
    <name evidence="2" type="ORF">AT959_17085</name>
</gene>
<sequence>MNFRLAALAICLAFPLSLRADAGVSPDIERFVDIADTCLHLAGEWDSSLPKAQQREIERKANSYCMRAKKQYRALLIKYKDSPEIVRRLNDYEDLNSVSD</sequence>
<comment type="caution">
    <text evidence="2">The sequence shown here is derived from an EMBL/GenBank/DDBJ whole genome shotgun (WGS) entry which is preliminary data.</text>
</comment>
<protein>
    <submittedName>
        <fullName evidence="2">Uncharacterized protein</fullName>
    </submittedName>
</protein>
<accession>A0A133XFH0</accession>
<organism evidence="2 3">
    <name type="scientific">Dechloromonas denitrificans</name>
    <dbReference type="NCBI Taxonomy" id="281362"/>
    <lineage>
        <taxon>Bacteria</taxon>
        <taxon>Pseudomonadati</taxon>
        <taxon>Pseudomonadota</taxon>
        <taxon>Betaproteobacteria</taxon>
        <taxon>Rhodocyclales</taxon>
        <taxon>Azonexaceae</taxon>
        <taxon>Dechloromonas</taxon>
    </lineage>
</organism>
<dbReference type="RefSeq" id="WP_066885670.1">
    <property type="nucleotide sequence ID" value="NZ_LODL01000035.1"/>
</dbReference>
<evidence type="ECO:0000313" key="2">
    <source>
        <dbReference type="EMBL" id="KXB29646.1"/>
    </source>
</evidence>
<evidence type="ECO:0000256" key="1">
    <source>
        <dbReference type="SAM" id="SignalP"/>
    </source>
</evidence>
<feature type="chain" id="PRO_5007459592" evidence="1">
    <location>
        <begin position="23"/>
        <end position="100"/>
    </location>
</feature>
<keyword evidence="1" id="KW-0732">Signal</keyword>
<evidence type="ECO:0000313" key="3">
    <source>
        <dbReference type="Proteomes" id="UP000070186"/>
    </source>
</evidence>
<dbReference type="Proteomes" id="UP000070186">
    <property type="component" value="Unassembled WGS sequence"/>
</dbReference>
<name>A0A133XFH0_9RHOO</name>
<dbReference type="EMBL" id="LODL01000035">
    <property type="protein sequence ID" value="KXB29646.1"/>
    <property type="molecule type" value="Genomic_DNA"/>
</dbReference>
<keyword evidence="3" id="KW-1185">Reference proteome</keyword>
<reference evidence="2 3" key="1">
    <citation type="submission" date="2015-12" db="EMBL/GenBank/DDBJ databases">
        <title>Nitrous oxide reduction kinetics distinguish bacteria harboring typical versus atypical NosZ.</title>
        <authorList>
            <person name="Yoon S."/>
            <person name="Nissen S."/>
            <person name="Park D."/>
            <person name="Sanford R.A."/>
            <person name="Loeffler F.E."/>
        </authorList>
    </citation>
    <scope>NUCLEOTIDE SEQUENCE [LARGE SCALE GENOMIC DNA]</scope>
    <source>
        <strain evidence="2 3">ATCC BAA-841</strain>
    </source>
</reference>